<evidence type="ECO:0000259" key="5">
    <source>
        <dbReference type="Pfam" id="PF00883"/>
    </source>
</evidence>
<protein>
    <submittedName>
        <fullName evidence="7">Leucyl aminopeptidase</fullName>
    </submittedName>
</protein>
<organism evidence="7">
    <name type="scientific">mine drainage metagenome</name>
    <dbReference type="NCBI Taxonomy" id="410659"/>
    <lineage>
        <taxon>unclassified sequences</taxon>
        <taxon>metagenomes</taxon>
        <taxon>ecological metagenomes</taxon>
    </lineage>
</organism>
<evidence type="ECO:0000256" key="2">
    <source>
        <dbReference type="ARBA" id="ARBA00022438"/>
    </source>
</evidence>
<dbReference type="EMBL" id="AUZX01016088">
    <property type="protein sequence ID" value="EQD26794.1"/>
    <property type="molecule type" value="Genomic_DNA"/>
</dbReference>
<evidence type="ECO:0000313" key="7">
    <source>
        <dbReference type="EMBL" id="EQD26794.1"/>
    </source>
</evidence>
<keyword evidence="2 7" id="KW-0031">Aminopeptidase</keyword>
<dbReference type="AlphaFoldDB" id="T0ZDC2"/>
<name>T0ZDC2_9ZZZZ</name>
<dbReference type="InterPro" id="IPR043472">
    <property type="entry name" value="Macro_dom-like"/>
</dbReference>
<feature type="domain" description="Cytosol aminopeptidase" evidence="5">
    <location>
        <begin position="167"/>
        <end position="373"/>
    </location>
</feature>
<proteinExistence type="inferred from homology"/>
<evidence type="ECO:0000259" key="6">
    <source>
        <dbReference type="Pfam" id="PF02789"/>
    </source>
</evidence>
<gene>
    <name evidence="7" type="ORF">B1A_21766</name>
</gene>
<dbReference type="Gene3D" id="3.40.630.10">
    <property type="entry name" value="Zn peptidases"/>
    <property type="match status" value="1"/>
</dbReference>
<dbReference type="GO" id="GO:0070006">
    <property type="term" value="F:metalloaminopeptidase activity"/>
    <property type="evidence" value="ECO:0007669"/>
    <property type="project" value="InterPro"/>
</dbReference>
<dbReference type="InterPro" id="IPR011356">
    <property type="entry name" value="Leucine_aapep/pepB"/>
</dbReference>
<feature type="non-terminal residue" evidence="7">
    <location>
        <position position="373"/>
    </location>
</feature>
<dbReference type="Pfam" id="PF02789">
    <property type="entry name" value="Peptidase_M17_N"/>
    <property type="match status" value="1"/>
</dbReference>
<evidence type="ECO:0000256" key="3">
    <source>
        <dbReference type="ARBA" id="ARBA00022670"/>
    </source>
</evidence>
<keyword evidence="4" id="KW-0378">Hydrolase</keyword>
<dbReference type="InterPro" id="IPR000819">
    <property type="entry name" value="Peptidase_M17_C"/>
</dbReference>
<dbReference type="GO" id="GO:0030145">
    <property type="term" value="F:manganese ion binding"/>
    <property type="evidence" value="ECO:0007669"/>
    <property type="project" value="InterPro"/>
</dbReference>
<comment type="similarity">
    <text evidence="1">Belongs to the peptidase M17 family.</text>
</comment>
<dbReference type="CDD" id="cd00433">
    <property type="entry name" value="Peptidase_M17"/>
    <property type="match status" value="1"/>
</dbReference>
<evidence type="ECO:0000256" key="1">
    <source>
        <dbReference type="ARBA" id="ARBA00009528"/>
    </source>
</evidence>
<reference evidence="7" key="1">
    <citation type="submission" date="2013-08" db="EMBL/GenBank/DDBJ databases">
        <authorList>
            <person name="Mendez C."/>
            <person name="Richter M."/>
            <person name="Ferrer M."/>
            <person name="Sanchez J."/>
        </authorList>
    </citation>
    <scope>NUCLEOTIDE SEQUENCE</scope>
</reference>
<dbReference type="Gene3D" id="3.40.220.10">
    <property type="entry name" value="Leucine Aminopeptidase, subunit E, domain 1"/>
    <property type="match status" value="1"/>
</dbReference>
<dbReference type="SUPFAM" id="SSF53187">
    <property type="entry name" value="Zn-dependent exopeptidases"/>
    <property type="match status" value="1"/>
</dbReference>
<dbReference type="GO" id="GO:0005737">
    <property type="term" value="C:cytoplasm"/>
    <property type="evidence" value="ECO:0007669"/>
    <property type="project" value="InterPro"/>
</dbReference>
<accession>T0ZDC2</accession>
<keyword evidence="3" id="KW-0645">Protease</keyword>
<dbReference type="GO" id="GO:0006508">
    <property type="term" value="P:proteolysis"/>
    <property type="evidence" value="ECO:0007669"/>
    <property type="project" value="UniProtKB-KW"/>
</dbReference>
<dbReference type="PANTHER" id="PTHR11963">
    <property type="entry name" value="LEUCINE AMINOPEPTIDASE-RELATED"/>
    <property type="match status" value="1"/>
</dbReference>
<sequence length="373" mass="40605">MKIDIGNRRDEGTLAGKILLVPFFEDEKQINESYVDLFKNLQGIGFKGKKNEIRVTSIGNSWETICAIGLGKREKYNIDVLRTSLSSGFREIQRSSFTQVDIEMPGVDDMEKEAMEIAYIAEITLYEFSKYKSGNEKKNLVEKIKVLGEKSIEKSVENGQILGKATNYARDFANMPSSDGTPSFYESMARSLKNVKVSVIEKEKFKELGMGGLEGVSRAAKEPAKLVIMEYNNSTDRPFAMIGKGITFDSGGISIKPSSGMQDMKFDKCGASAVLGAMKALSEMEAKVNVIGLAPLTENLPGGNAYKPGDILTHYNGKTSEVITTDAEGRLVMADALSYAVDKFKPKAILDISTLTGACVTALGNNIAGLMGN</sequence>
<reference evidence="7" key="2">
    <citation type="journal article" date="2014" name="ISME J.">
        <title>Microbial stratification in low pH oxic and suboxic macroscopic growths along an acid mine drainage.</title>
        <authorList>
            <person name="Mendez-Garcia C."/>
            <person name="Mesa V."/>
            <person name="Sprenger R.R."/>
            <person name="Richter M."/>
            <person name="Diez M.S."/>
            <person name="Solano J."/>
            <person name="Bargiela R."/>
            <person name="Golyshina O.V."/>
            <person name="Manteca A."/>
            <person name="Ramos J.L."/>
            <person name="Gallego J.R."/>
            <person name="Llorente I."/>
            <person name="Martins Dos Santos V.A."/>
            <person name="Jensen O.N."/>
            <person name="Pelaez A.I."/>
            <person name="Sanchez J."/>
            <person name="Ferrer M."/>
        </authorList>
    </citation>
    <scope>NUCLEOTIDE SEQUENCE</scope>
</reference>
<comment type="caution">
    <text evidence="7">The sequence shown here is derived from an EMBL/GenBank/DDBJ whole genome shotgun (WGS) entry which is preliminary data.</text>
</comment>
<dbReference type="PRINTS" id="PR00481">
    <property type="entry name" value="LAMNOPPTDASE"/>
</dbReference>
<dbReference type="Pfam" id="PF00883">
    <property type="entry name" value="Peptidase_M17"/>
    <property type="match status" value="1"/>
</dbReference>
<feature type="domain" description="Peptidase M17 leucyl aminopeptidase N-terminal" evidence="6">
    <location>
        <begin position="41"/>
        <end position="134"/>
    </location>
</feature>
<evidence type="ECO:0000256" key="4">
    <source>
        <dbReference type="ARBA" id="ARBA00022801"/>
    </source>
</evidence>
<dbReference type="SUPFAM" id="SSF52949">
    <property type="entry name" value="Macro domain-like"/>
    <property type="match status" value="1"/>
</dbReference>
<dbReference type="InterPro" id="IPR008283">
    <property type="entry name" value="Peptidase_M17_N"/>
</dbReference>
<dbReference type="PANTHER" id="PTHR11963:SF23">
    <property type="entry name" value="CYTOSOL AMINOPEPTIDASE"/>
    <property type="match status" value="1"/>
</dbReference>